<evidence type="ECO:0000259" key="3">
    <source>
        <dbReference type="PROSITE" id="PS51021"/>
    </source>
</evidence>
<dbReference type="SUPFAM" id="SSF103657">
    <property type="entry name" value="BAR/IMD domain-like"/>
    <property type="match status" value="1"/>
</dbReference>
<evidence type="ECO:0000313" key="4">
    <source>
        <dbReference type="EMBL" id="KAG9252933.1"/>
    </source>
</evidence>
<keyword evidence="5" id="KW-1185">Reference proteome</keyword>
<dbReference type="AlphaFoldDB" id="A0A9P7ZK36"/>
<accession>A0A9P7ZK36</accession>
<dbReference type="InterPro" id="IPR004148">
    <property type="entry name" value="BAR_dom"/>
</dbReference>
<dbReference type="SMART" id="SM00721">
    <property type="entry name" value="BAR"/>
    <property type="match status" value="1"/>
</dbReference>
<dbReference type="RefSeq" id="XP_046116857.1">
    <property type="nucleotide sequence ID" value="XM_046266639.1"/>
</dbReference>
<feature type="compositionally biased region" description="Polar residues" evidence="2">
    <location>
        <begin position="247"/>
        <end position="275"/>
    </location>
</feature>
<keyword evidence="1" id="KW-0175">Coiled coil</keyword>
<comment type="caution">
    <text evidence="4">The sequence shown here is derived from an EMBL/GenBank/DDBJ whole genome shotgun (WGS) entry which is preliminary data.</text>
</comment>
<dbReference type="GO" id="GO:0005737">
    <property type="term" value="C:cytoplasm"/>
    <property type="evidence" value="ECO:0007669"/>
    <property type="project" value="InterPro"/>
</dbReference>
<feature type="compositionally biased region" description="Pro residues" evidence="2">
    <location>
        <begin position="403"/>
        <end position="420"/>
    </location>
</feature>
<proteinExistence type="predicted"/>
<dbReference type="EMBL" id="MU251259">
    <property type="protein sequence ID" value="KAG9252933.1"/>
    <property type="molecule type" value="Genomic_DNA"/>
</dbReference>
<dbReference type="Gene3D" id="1.20.1270.60">
    <property type="entry name" value="Arfaptin homology (AH) domain/BAR domain"/>
    <property type="match status" value="1"/>
</dbReference>
<sequence length="428" mass="47062">MHLTKKFDRAFQWAGEKMGGEARTAQPEDFKSLEADMALRQQGIERLQKGVNSYARWISRRCDALEDRERASPTGLFGRTMAAHGEEYGAESELGNSFVAIGQAHERVAGYQEVFHEQVNNTWGESLESSASMMKEYQAARKKLENRRLAYDASTAKLNKARRDDFRIEEEVRNNKAKFEESSEDVFQRMQDIKEAEADSVLALNDLLDAELEFHERCVEELRRARETIDASAGGAGPGARAPPRVQRSSPPRTNTLRPAVRSRSNTARSWQDPRSSAVYEEPELEQAQAPAMPPRLRNISSGGVRGLAAAPPQPPRPNMSRALTAEPRPAPRSSAPPLPLTRVRTDGAPYGGRTDDVFGDDASTASGSGSPDYGERSLSPATSYGSLNRSTGALALNGVKKAPPPPPVNRAKKPAPPVPARRENLNY</sequence>
<protein>
    <recommendedName>
        <fullName evidence="3">BAR domain-containing protein</fullName>
    </recommendedName>
</protein>
<dbReference type="GeneID" id="70297542"/>
<dbReference type="OrthoDB" id="14167at2759"/>
<dbReference type="Proteomes" id="UP000887229">
    <property type="component" value="Unassembled WGS sequence"/>
</dbReference>
<reference evidence="4" key="1">
    <citation type="journal article" date="2021" name="IMA Fungus">
        <title>Genomic characterization of three marine fungi, including Emericellopsis atlantica sp. nov. with signatures of a generalist lifestyle and marine biomass degradation.</title>
        <authorList>
            <person name="Hagestad O.C."/>
            <person name="Hou L."/>
            <person name="Andersen J.H."/>
            <person name="Hansen E.H."/>
            <person name="Altermark B."/>
            <person name="Li C."/>
            <person name="Kuhnert E."/>
            <person name="Cox R.J."/>
            <person name="Crous P.W."/>
            <person name="Spatafora J.W."/>
            <person name="Lail K."/>
            <person name="Amirebrahimi M."/>
            <person name="Lipzen A."/>
            <person name="Pangilinan J."/>
            <person name="Andreopoulos W."/>
            <person name="Hayes R.D."/>
            <person name="Ng V."/>
            <person name="Grigoriev I.V."/>
            <person name="Jackson S.A."/>
            <person name="Sutton T.D.S."/>
            <person name="Dobson A.D.W."/>
            <person name="Rama T."/>
        </authorList>
    </citation>
    <scope>NUCLEOTIDE SEQUENCE</scope>
    <source>
        <strain evidence="4">TS7</strain>
    </source>
</reference>
<feature type="region of interest" description="Disordered" evidence="2">
    <location>
        <begin position="229"/>
        <end position="428"/>
    </location>
</feature>
<feature type="domain" description="BAR" evidence="3">
    <location>
        <begin position="15"/>
        <end position="238"/>
    </location>
</feature>
<dbReference type="Pfam" id="PF03114">
    <property type="entry name" value="BAR"/>
    <property type="match status" value="1"/>
</dbReference>
<dbReference type="InterPro" id="IPR027267">
    <property type="entry name" value="AH/BAR_dom_sf"/>
</dbReference>
<feature type="coiled-coil region" evidence="1">
    <location>
        <begin position="127"/>
        <end position="154"/>
    </location>
</feature>
<name>A0A9P7ZK36_9HYPO</name>
<feature type="compositionally biased region" description="Polar residues" evidence="2">
    <location>
        <begin position="380"/>
        <end position="392"/>
    </location>
</feature>
<feature type="compositionally biased region" description="Low complexity" evidence="2">
    <location>
        <begin position="361"/>
        <end position="371"/>
    </location>
</feature>
<feature type="compositionally biased region" description="Pro residues" evidence="2">
    <location>
        <begin position="329"/>
        <end position="340"/>
    </location>
</feature>
<evidence type="ECO:0000256" key="1">
    <source>
        <dbReference type="SAM" id="Coils"/>
    </source>
</evidence>
<gene>
    <name evidence="4" type="ORF">F5Z01DRAFT_725607</name>
</gene>
<organism evidence="4 5">
    <name type="scientific">Emericellopsis atlantica</name>
    <dbReference type="NCBI Taxonomy" id="2614577"/>
    <lineage>
        <taxon>Eukaryota</taxon>
        <taxon>Fungi</taxon>
        <taxon>Dikarya</taxon>
        <taxon>Ascomycota</taxon>
        <taxon>Pezizomycotina</taxon>
        <taxon>Sordariomycetes</taxon>
        <taxon>Hypocreomycetidae</taxon>
        <taxon>Hypocreales</taxon>
        <taxon>Bionectriaceae</taxon>
        <taxon>Emericellopsis</taxon>
    </lineage>
</organism>
<evidence type="ECO:0000313" key="5">
    <source>
        <dbReference type="Proteomes" id="UP000887229"/>
    </source>
</evidence>
<evidence type="ECO:0000256" key="2">
    <source>
        <dbReference type="SAM" id="MobiDB-lite"/>
    </source>
</evidence>
<dbReference type="PROSITE" id="PS51021">
    <property type="entry name" value="BAR"/>
    <property type="match status" value="1"/>
</dbReference>